<dbReference type="RefSeq" id="WP_208504560.1">
    <property type="nucleotide sequence ID" value="NZ_JAGFOA010000006.1"/>
</dbReference>
<gene>
    <name evidence="1" type="ORF">J5V96_14375</name>
</gene>
<protein>
    <recommendedName>
        <fullName evidence="3">Uridine kinase</fullName>
    </recommendedName>
</protein>
<reference evidence="1" key="1">
    <citation type="submission" date="2021-03" db="EMBL/GenBank/DDBJ databases">
        <title>Microbacterium sp. nov., a novel actinobacterium isolated from cow dung.</title>
        <authorList>
            <person name="Zhang L."/>
        </authorList>
    </citation>
    <scope>NUCLEOTIDE SEQUENCE</scope>
    <source>
        <strain evidence="1">NEAU-LLB</strain>
    </source>
</reference>
<organism evidence="1 2">
    <name type="scientific">Microbacterium stercoris</name>
    <dbReference type="NCBI Taxonomy" id="2820289"/>
    <lineage>
        <taxon>Bacteria</taxon>
        <taxon>Bacillati</taxon>
        <taxon>Actinomycetota</taxon>
        <taxon>Actinomycetes</taxon>
        <taxon>Micrococcales</taxon>
        <taxon>Microbacteriaceae</taxon>
        <taxon>Microbacterium</taxon>
    </lineage>
</organism>
<dbReference type="AlphaFoldDB" id="A0A939TRZ8"/>
<accession>A0A939TRZ8</accession>
<keyword evidence="2" id="KW-1185">Reference proteome</keyword>
<name>A0A939TRZ8_9MICO</name>
<evidence type="ECO:0008006" key="3">
    <source>
        <dbReference type="Google" id="ProtNLM"/>
    </source>
</evidence>
<sequence length="160" mass="17382">MTETQSTALFDALVADITTRAASGRILIAIDGPDPEATGRFADHAAAALRDAGRTAERASAPGEVYRHDADWSGLRATLSAFRTEDGDGYLLVDGRFLLSPGIRGAWHIKIWLEGDLELSPEAYAEQLKYVRDEGPRAHADAIYDVTDPALPRRVWGDSC</sequence>
<evidence type="ECO:0000313" key="2">
    <source>
        <dbReference type="Proteomes" id="UP000680132"/>
    </source>
</evidence>
<proteinExistence type="predicted"/>
<dbReference type="EMBL" id="JAGFOA010000006">
    <property type="protein sequence ID" value="MBO3664681.1"/>
    <property type="molecule type" value="Genomic_DNA"/>
</dbReference>
<evidence type="ECO:0000313" key="1">
    <source>
        <dbReference type="EMBL" id="MBO3664681.1"/>
    </source>
</evidence>
<dbReference type="Proteomes" id="UP000680132">
    <property type="component" value="Unassembled WGS sequence"/>
</dbReference>
<comment type="caution">
    <text evidence="1">The sequence shown here is derived from an EMBL/GenBank/DDBJ whole genome shotgun (WGS) entry which is preliminary data.</text>
</comment>